<protein>
    <submittedName>
        <fullName evidence="2">Uncharacterized protein</fullName>
    </submittedName>
</protein>
<reference evidence="2" key="1">
    <citation type="submission" date="2022-11" db="UniProtKB">
        <authorList>
            <consortium name="WormBaseParasite"/>
        </authorList>
    </citation>
    <scope>IDENTIFICATION</scope>
</reference>
<dbReference type="AlphaFoldDB" id="A0A914V866"/>
<dbReference type="WBParaSite" id="PSAMB.scaffold1648size29060.g14175.t1">
    <property type="protein sequence ID" value="PSAMB.scaffold1648size29060.g14175.t1"/>
    <property type="gene ID" value="PSAMB.scaffold1648size29060.g14175"/>
</dbReference>
<keyword evidence="1" id="KW-1185">Reference proteome</keyword>
<evidence type="ECO:0000313" key="2">
    <source>
        <dbReference type="WBParaSite" id="PSAMB.scaffold1648size29060.g14175.t1"/>
    </source>
</evidence>
<sequence>MRKKEWSLVATFEESASMLDVVREKTRTVRQKRTVEAKTGVSVYYLCKHARKFNCPYQMHHFKPEVAGGRFDLYEDGTHCCDIAKYKSGLKWKQREAVDLSMKMRQSLGQPTQLIRAMSNAQGDEVPSAKQLKNAVPKAKSKFSGPLVITTTNFSELIEAEFSTLTPNINLHEVVCPVSDTLSLERLFAFFTTRYLLSNLFKMGATTLQTDGTYKLTYKGNILITLAVSKKARRLHPSTKVILFE</sequence>
<evidence type="ECO:0000313" key="1">
    <source>
        <dbReference type="Proteomes" id="UP000887566"/>
    </source>
</evidence>
<proteinExistence type="predicted"/>
<organism evidence="1 2">
    <name type="scientific">Plectus sambesii</name>
    <dbReference type="NCBI Taxonomy" id="2011161"/>
    <lineage>
        <taxon>Eukaryota</taxon>
        <taxon>Metazoa</taxon>
        <taxon>Ecdysozoa</taxon>
        <taxon>Nematoda</taxon>
        <taxon>Chromadorea</taxon>
        <taxon>Plectida</taxon>
        <taxon>Plectina</taxon>
        <taxon>Plectoidea</taxon>
        <taxon>Plectidae</taxon>
        <taxon>Plectus</taxon>
    </lineage>
</organism>
<accession>A0A914V866</accession>
<dbReference type="Proteomes" id="UP000887566">
    <property type="component" value="Unplaced"/>
</dbReference>
<name>A0A914V866_9BILA</name>